<sequence length="179" mass="19721">METSDSEQPRVILKNSSLAATFSLELEATADTACLNNGDAAGTPSSSAHSKNSFTRSGLKSYVGLDYLLEAQRKRLQFLFATTRTQSNEPKKGMKNSSLGMTSQSRRARELTTRKRAIWGVDRPTRSRRATRRGAMFFTEARRSSGSAETTAAMSARQRPAPESRARIASGLEAELRRQ</sequence>
<feature type="region of interest" description="Disordered" evidence="1">
    <location>
        <begin position="35"/>
        <end position="54"/>
    </location>
</feature>
<keyword evidence="3" id="KW-1185">Reference proteome</keyword>
<evidence type="ECO:0000313" key="3">
    <source>
        <dbReference type="Proteomes" id="UP000604825"/>
    </source>
</evidence>
<feature type="compositionally biased region" description="Polar residues" evidence="1">
    <location>
        <begin position="43"/>
        <end position="54"/>
    </location>
</feature>
<accession>A0A811MIG4</accession>
<feature type="compositionally biased region" description="Polar residues" evidence="1">
    <location>
        <begin position="144"/>
        <end position="153"/>
    </location>
</feature>
<name>A0A811MIG4_9POAL</name>
<reference evidence="2" key="1">
    <citation type="submission" date="2020-10" db="EMBL/GenBank/DDBJ databases">
        <authorList>
            <person name="Han B."/>
            <person name="Lu T."/>
            <person name="Zhao Q."/>
            <person name="Huang X."/>
            <person name="Zhao Y."/>
        </authorList>
    </citation>
    <scope>NUCLEOTIDE SEQUENCE</scope>
</reference>
<feature type="region of interest" description="Disordered" evidence="1">
    <location>
        <begin position="140"/>
        <end position="179"/>
    </location>
</feature>
<dbReference type="AlphaFoldDB" id="A0A811MIG4"/>
<comment type="caution">
    <text evidence="2">The sequence shown here is derived from an EMBL/GenBank/DDBJ whole genome shotgun (WGS) entry which is preliminary data.</text>
</comment>
<feature type="region of interest" description="Disordered" evidence="1">
    <location>
        <begin position="82"/>
        <end position="110"/>
    </location>
</feature>
<organism evidence="2 3">
    <name type="scientific">Miscanthus lutarioriparius</name>
    <dbReference type="NCBI Taxonomy" id="422564"/>
    <lineage>
        <taxon>Eukaryota</taxon>
        <taxon>Viridiplantae</taxon>
        <taxon>Streptophyta</taxon>
        <taxon>Embryophyta</taxon>
        <taxon>Tracheophyta</taxon>
        <taxon>Spermatophyta</taxon>
        <taxon>Magnoliopsida</taxon>
        <taxon>Liliopsida</taxon>
        <taxon>Poales</taxon>
        <taxon>Poaceae</taxon>
        <taxon>PACMAD clade</taxon>
        <taxon>Panicoideae</taxon>
        <taxon>Andropogonodae</taxon>
        <taxon>Andropogoneae</taxon>
        <taxon>Saccharinae</taxon>
        <taxon>Miscanthus</taxon>
    </lineage>
</organism>
<feature type="compositionally biased region" description="Polar residues" evidence="1">
    <location>
        <begin position="95"/>
        <end position="105"/>
    </location>
</feature>
<dbReference type="EMBL" id="CAJGYO010000001">
    <property type="protein sequence ID" value="CAD6207238.1"/>
    <property type="molecule type" value="Genomic_DNA"/>
</dbReference>
<proteinExistence type="predicted"/>
<gene>
    <name evidence="2" type="ORF">NCGR_LOCUS4819</name>
</gene>
<protein>
    <submittedName>
        <fullName evidence="2">Uncharacterized protein</fullName>
    </submittedName>
</protein>
<evidence type="ECO:0000256" key="1">
    <source>
        <dbReference type="SAM" id="MobiDB-lite"/>
    </source>
</evidence>
<dbReference type="Proteomes" id="UP000604825">
    <property type="component" value="Unassembled WGS sequence"/>
</dbReference>
<evidence type="ECO:0000313" key="2">
    <source>
        <dbReference type="EMBL" id="CAD6207238.1"/>
    </source>
</evidence>